<dbReference type="PANTHER" id="PTHR45128">
    <property type="entry name" value="METHYLTRANSFERASE TYPE 11"/>
    <property type="match status" value="1"/>
</dbReference>
<dbReference type="Gene3D" id="1.10.10.10">
    <property type="entry name" value="Winged helix-like DNA-binding domain superfamily/Winged helix DNA-binding domain"/>
    <property type="match status" value="1"/>
</dbReference>
<dbReference type="InterPro" id="IPR013538">
    <property type="entry name" value="ASHA1/2-like_C"/>
</dbReference>
<dbReference type="InterPro" id="IPR023393">
    <property type="entry name" value="START-like_dom_sf"/>
</dbReference>
<reference evidence="7" key="1">
    <citation type="submission" date="2016-10" db="EMBL/GenBank/DDBJ databases">
        <authorList>
            <person name="Varghese N."/>
            <person name="Submissions S."/>
        </authorList>
    </citation>
    <scope>NUCLEOTIDE SEQUENCE [LARGE SCALE GENOMIC DNA]</scope>
    <source>
        <strain evidence="7">CGMCC 4.3530</strain>
    </source>
</reference>
<dbReference type="SUPFAM" id="SSF46785">
    <property type="entry name" value="Winged helix' DNA-binding domain"/>
    <property type="match status" value="1"/>
</dbReference>
<proteinExistence type="inferred from homology"/>
<dbReference type="InterPro" id="IPR036390">
    <property type="entry name" value="WH_DNA-bd_sf"/>
</dbReference>
<evidence type="ECO:0000259" key="3">
    <source>
        <dbReference type="Pfam" id="PF08327"/>
    </source>
</evidence>
<dbReference type="STRING" id="418495.SAMN05216215_1001150"/>
<dbReference type="Pfam" id="PF21320">
    <property type="entry name" value="WHD_Rv2258c"/>
    <property type="match status" value="1"/>
</dbReference>
<evidence type="ECO:0000313" key="6">
    <source>
        <dbReference type="EMBL" id="SDW08378.1"/>
    </source>
</evidence>
<evidence type="ECO:0000259" key="5">
    <source>
        <dbReference type="Pfam" id="PF21320"/>
    </source>
</evidence>
<dbReference type="OrthoDB" id="9801363at2"/>
<dbReference type="SUPFAM" id="SSF55961">
    <property type="entry name" value="Bet v1-like"/>
    <property type="match status" value="2"/>
</dbReference>
<evidence type="ECO:0000313" key="7">
    <source>
        <dbReference type="Proteomes" id="UP000199529"/>
    </source>
</evidence>
<dbReference type="EMBL" id="FNOK01000001">
    <property type="protein sequence ID" value="SDW08378.1"/>
    <property type="molecule type" value="Genomic_DNA"/>
</dbReference>
<keyword evidence="7" id="KW-1185">Reference proteome</keyword>
<dbReference type="RefSeq" id="WP_093260109.1">
    <property type="nucleotide sequence ID" value="NZ_FNOK01000001.1"/>
</dbReference>
<evidence type="ECO:0000256" key="2">
    <source>
        <dbReference type="SAM" id="MobiDB-lite"/>
    </source>
</evidence>
<dbReference type="AlphaFoldDB" id="A0A1H2QNA3"/>
<dbReference type="Pfam" id="PF08327">
    <property type="entry name" value="AHSA1"/>
    <property type="match status" value="1"/>
</dbReference>
<comment type="similarity">
    <text evidence="1">Belongs to the AHA1 family.</text>
</comment>
<feature type="domain" description="Activator of Hsp90 ATPase homologue 1/2-like C-terminal" evidence="3">
    <location>
        <begin position="52"/>
        <end position="172"/>
    </location>
</feature>
<protein>
    <submittedName>
        <fullName evidence="6">Activator of Hsp90 ATPase homolog 1-like protein</fullName>
    </submittedName>
</protein>
<feature type="region of interest" description="Disordered" evidence="2">
    <location>
        <begin position="328"/>
        <end position="363"/>
    </location>
</feature>
<evidence type="ECO:0000256" key="1">
    <source>
        <dbReference type="ARBA" id="ARBA00006817"/>
    </source>
</evidence>
<dbReference type="Gene3D" id="3.40.50.150">
    <property type="entry name" value="Vaccinia Virus protein VP39"/>
    <property type="match status" value="1"/>
</dbReference>
<sequence>MSTEQLHVGGPPGLGVPVADEAAGFAPLRGSAVPIAQDRWERLVSTVAIPEPPRAVWAALTDPDRVSQWFGVCRGNWARTGAEVMLDFEDGEFFWCRTQQSAAPGDGRPGVLRYLWRWVGIGPATSVTWTVEPAGAGTSVTVVEEAVNPPSDWRSWNGMGWPGILDQLAAHLRTGTEWRWPWRRMGPYLQIPLPAPPFQAWEALTAPGAVRHWLQPCAGSLAVGEEMTVVMGDASGRALLRITELVDSGQEFPSYLPHLGFELRRASWPAALGGRIWIEPVGLRESLLQVFHDGWENLGIPDAVTERKIVTGYWVSAAARAQMLLQQQGPAEGPPVGPHGWSISGGGAEAGRTNGHGPAPAAVPADSSAMDFAGRAMADLGGAMTSVLCVLGLRLGLFRALAGAGRATAAELAELAGCDERYLLEWLHGMASAGYLQRHGGQRFSLPAGAAAVLADDSPMSLAAGYELVPPLVGAVREVEEAFRSGAGVPHDRYPQQLFLAMERMSRTWLDTMLVPQWIPAVDGLSEVLGRGGTVVDVGCGGGHAVLRLAQAFEAADFVGFDLHEPNVHRARAAAVEAGVADRVRFEHQDAADGLPAQVDLVTMFDVLHDAPDPGGLLRAVRGALREDTGAVLVLETNCAEDAADNTGPGATILYATSTLYCLPSALSQGAPGLGTLGLPTGKLRELATAAGFRSVERIPMPSPMNALYVLRP</sequence>
<dbReference type="CDD" id="cd02440">
    <property type="entry name" value="AdoMet_MTases"/>
    <property type="match status" value="1"/>
</dbReference>
<evidence type="ECO:0000259" key="4">
    <source>
        <dbReference type="Pfam" id="PF13847"/>
    </source>
</evidence>
<dbReference type="InterPro" id="IPR025714">
    <property type="entry name" value="Methyltranfer_dom"/>
</dbReference>
<feature type="domain" description="S-adenosylmethionine-dependent methyltransferase Rv2258c-like winged HTH" evidence="5">
    <location>
        <begin position="384"/>
        <end position="454"/>
    </location>
</feature>
<feature type="domain" description="Methyltransferase" evidence="4">
    <location>
        <begin position="532"/>
        <end position="630"/>
    </location>
</feature>
<dbReference type="Pfam" id="PF13847">
    <property type="entry name" value="Methyltransf_31"/>
    <property type="match status" value="1"/>
</dbReference>
<dbReference type="SUPFAM" id="SSF53335">
    <property type="entry name" value="S-adenosyl-L-methionine-dependent methyltransferases"/>
    <property type="match status" value="1"/>
</dbReference>
<dbReference type="Gene3D" id="3.30.530.20">
    <property type="match status" value="2"/>
</dbReference>
<organism evidence="6 7">
    <name type="scientific">Saccharopolyspora shandongensis</name>
    <dbReference type="NCBI Taxonomy" id="418495"/>
    <lineage>
        <taxon>Bacteria</taxon>
        <taxon>Bacillati</taxon>
        <taxon>Actinomycetota</taxon>
        <taxon>Actinomycetes</taxon>
        <taxon>Pseudonocardiales</taxon>
        <taxon>Pseudonocardiaceae</taxon>
        <taxon>Saccharopolyspora</taxon>
    </lineage>
</organism>
<gene>
    <name evidence="6" type="ORF">SAMN05216215_1001150</name>
</gene>
<accession>A0A1H2QNA3</accession>
<dbReference type="Proteomes" id="UP000199529">
    <property type="component" value="Unassembled WGS sequence"/>
</dbReference>
<dbReference type="InterPro" id="IPR036388">
    <property type="entry name" value="WH-like_DNA-bd_sf"/>
</dbReference>
<dbReference type="CDD" id="cd07814">
    <property type="entry name" value="SRPBCC_CalC_Aha1-like"/>
    <property type="match status" value="1"/>
</dbReference>
<dbReference type="PANTHER" id="PTHR45128:SF2">
    <property type="entry name" value="METHYLTRANSFERASE DOMAIN-CONTAINING PROTEIN"/>
    <property type="match status" value="1"/>
</dbReference>
<name>A0A1H2QNA3_9PSEU</name>
<dbReference type="InterPro" id="IPR048711">
    <property type="entry name" value="WHD_Rv2258c"/>
</dbReference>
<dbReference type="InterPro" id="IPR053173">
    <property type="entry name" value="SAM-binding_MTase"/>
</dbReference>
<dbReference type="InterPro" id="IPR029063">
    <property type="entry name" value="SAM-dependent_MTases_sf"/>
</dbReference>